<evidence type="ECO:0000256" key="7">
    <source>
        <dbReference type="PIRSR" id="PIRSR000027-2"/>
    </source>
</evidence>
<evidence type="ECO:0000256" key="3">
    <source>
        <dbReference type="ARBA" id="ARBA00022723"/>
    </source>
</evidence>
<reference evidence="9 10" key="1">
    <citation type="submission" date="2019-03" db="EMBL/GenBank/DDBJ databases">
        <title>Genomic Encyclopedia of Type Strains, Phase IV (KMG-IV): sequencing the most valuable type-strain genomes for metagenomic binning, comparative biology and taxonomic classification.</title>
        <authorList>
            <person name="Goeker M."/>
        </authorList>
    </citation>
    <scope>NUCLEOTIDE SEQUENCE [LARGE SCALE GENOMIC DNA]</scope>
    <source>
        <strain evidence="9 10">DSM 1709</strain>
    </source>
</reference>
<protein>
    <submittedName>
        <fullName evidence="9">Cytochrome c556</fullName>
    </submittedName>
</protein>
<dbReference type="PROSITE" id="PS51009">
    <property type="entry name" value="CYTCII"/>
    <property type="match status" value="1"/>
</dbReference>
<dbReference type="SUPFAM" id="SSF47175">
    <property type="entry name" value="Cytochromes"/>
    <property type="match status" value="1"/>
</dbReference>
<dbReference type="GO" id="GO:0020037">
    <property type="term" value="F:heme binding"/>
    <property type="evidence" value="ECO:0007669"/>
    <property type="project" value="InterPro"/>
</dbReference>
<evidence type="ECO:0000256" key="8">
    <source>
        <dbReference type="SAM" id="SignalP"/>
    </source>
</evidence>
<keyword evidence="5 6" id="KW-0408">Iron</keyword>
<comment type="caution">
    <text evidence="9">The sequence shown here is derived from an EMBL/GenBank/DDBJ whole genome shotgun (WGS) entry which is preliminary data.</text>
</comment>
<feature type="binding site" description="covalent" evidence="7">
    <location>
        <position position="135"/>
    </location>
    <ligand>
        <name>heme c</name>
        <dbReference type="ChEBI" id="CHEBI:61717"/>
    </ligand>
</feature>
<dbReference type="Gene3D" id="1.20.120.10">
    <property type="entry name" value="Cytochrome c/b562"/>
    <property type="match status" value="1"/>
</dbReference>
<keyword evidence="1" id="KW-0813">Transport</keyword>
<sequence length="146" mass="15331">MGAPLRAAVLATALACSAALAAGDPVAEREHEFKASKRANAAIKAAIARGDAATVAASADELAAFAARLPSLFPPDSRGGLFSGAKAEIWNRFPDFVEHAQAFEAAARALARQARETPADASALRERQGRLNESCTACHRAYKRGW</sequence>
<feature type="binding site" description="axial binding residue" evidence="6">
    <location>
        <position position="139"/>
    </location>
    <ligand>
        <name>heme c</name>
        <dbReference type="ChEBI" id="CHEBI:61717"/>
    </ligand>
    <ligandPart>
        <name>Fe</name>
        <dbReference type="ChEBI" id="CHEBI:18248"/>
    </ligandPart>
</feature>
<gene>
    <name evidence="9" type="ORF">EV684_101358</name>
</gene>
<dbReference type="GO" id="GO:0022900">
    <property type="term" value="P:electron transport chain"/>
    <property type="evidence" value="ECO:0007669"/>
    <property type="project" value="InterPro"/>
</dbReference>
<evidence type="ECO:0000313" key="9">
    <source>
        <dbReference type="EMBL" id="TCP05486.1"/>
    </source>
</evidence>
<evidence type="ECO:0000256" key="2">
    <source>
        <dbReference type="ARBA" id="ARBA00022617"/>
    </source>
</evidence>
<evidence type="ECO:0000256" key="1">
    <source>
        <dbReference type="ARBA" id="ARBA00022448"/>
    </source>
</evidence>
<dbReference type="AlphaFoldDB" id="A0A4R2MQP1"/>
<comment type="PTM">
    <text evidence="7">Binds 1 heme group per subunit.</text>
</comment>
<feature type="binding site" description="covalent" evidence="7">
    <location>
        <position position="138"/>
    </location>
    <ligand>
        <name>heme c</name>
        <dbReference type="ChEBI" id="CHEBI:61717"/>
    </ligand>
</feature>
<keyword evidence="8" id="KW-0732">Signal</keyword>
<dbReference type="InterPro" id="IPR002321">
    <property type="entry name" value="Cyt_c_II"/>
</dbReference>
<keyword evidence="2 7" id="KW-0349">Heme</keyword>
<dbReference type="InterPro" id="IPR012127">
    <property type="entry name" value="Cyt_c_prime"/>
</dbReference>
<dbReference type="OrthoDB" id="5520910at2"/>
<proteinExistence type="predicted"/>
<organism evidence="9 10">
    <name type="scientific">Rubrivivax gelatinosus</name>
    <name type="common">Rhodocyclus gelatinosus</name>
    <name type="synonym">Rhodopseudomonas gelatinosa</name>
    <dbReference type="NCBI Taxonomy" id="28068"/>
    <lineage>
        <taxon>Bacteria</taxon>
        <taxon>Pseudomonadati</taxon>
        <taxon>Pseudomonadota</taxon>
        <taxon>Betaproteobacteria</taxon>
        <taxon>Burkholderiales</taxon>
        <taxon>Sphaerotilaceae</taxon>
        <taxon>Rubrivivax</taxon>
    </lineage>
</organism>
<keyword evidence="3 6" id="KW-0479">Metal-binding</keyword>
<dbReference type="Proteomes" id="UP000295106">
    <property type="component" value="Unassembled WGS sequence"/>
</dbReference>
<dbReference type="InterPro" id="IPR010980">
    <property type="entry name" value="Cyt_c/b562"/>
</dbReference>
<accession>A0A4R2MQP1</accession>
<dbReference type="GO" id="GO:0009055">
    <property type="term" value="F:electron transfer activity"/>
    <property type="evidence" value="ECO:0007669"/>
    <property type="project" value="InterPro"/>
</dbReference>
<evidence type="ECO:0000256" key="5">
    <source>
        <dbReference type="ARBA" id="ARBA00023004"/>
    </source>
</evidence>
<dbReference type="EMBL" id="SLXD01000001">
    <property type="protein sequence ID" value="TCP05486.1"/>
    <property type="molecule type" value="Genomic_DNA"/>
</dbReference>
<evidence type="ECO:0000256" key="4">
    <source>
        <dbReference type="ARBA" id="ARBA00022982"/>
    </source>
</evidence>
<evidence type="ECO:0000313" key="10">
    <source>
        <dbReference type="Proteomes" id="UP000295106"/>
    </source>
</evidence>
<feature type="signal peptide" evidence="8">
    <location>
        <begin position="1"/>
        <end position="21"/>
    </location>
</feature>
<evidence type="ECO:0000256" key="6">
    <source>
        <dbReference type="PIRSR" id="PIRSR000027-1"/>
    </source>
</evidence>
<dbReference type="PIRSF" id="PIRSF000027">
    <property type="entry name" value="Cytc_c_prime"/>
    <property type="match status" value="1"/>
</dbReference>
<feature type="chain" id="PRO_5020325721" evidence="8">
    <location>
        <begin position="22"/>
        <end position="146"/>
    </location>
</feature>
<name>A0A4R2MQP1_RUBGE</name>
<dbReference type="GO" id="GO:0005506">
    <property type="term" value="F:iron ion binding"/>
    <property type="evidence" value="ECO:0007669"/>
    <property type="project" value="InterPro"/>
</dbReference>
<dbReference type="GO" id="GO:0042597">
    <property type="term" value="C:periplasmic space"/>
    <property type="evidence" value="ECO:0007669"/>
    <property type="project" value="InterPro"/>
</dbReference>
<keyword evidence="4" id="KW-0249">Electron transport</keyword>
<dbReference type="Pfam" id="PF01322">
    <property type="entry name" value="Cytochrom_C_2"/>
    <property type="match status" value="1"/>
</dbReference>